<protein>
    <submittedName>
        <fullName evidence="2">Uncharacterized protein</fullName>
    </submittedName>
</protein>
<gene>
    <name evidence="2" type="ORF">YBN1229_v1_3241</name>
</gene>
<name>A0A0D6JIM2_9HYPH</name>
<sequence>MLRCTVEGVGAKSTRRQSAVFEAAATFLRAKRFGELGETEKGRLAAGEPPRDATAPLVPARPTDGLAPVPPAVNA</sequence>
<accession>A0A0D6JIM2</accession>
<evidence type="ECO:0000313" key="3">
    <source>
        <dbReference type="Proteomes" id="UP000033187"/>
    </source>
</evidence>
<dbReference type="Proteomes" id="UP000033187">
    <property type="component" value="Chromosome 1"/>
</dbReference>
<organism evidence="2 3">
    <name type="scientific">Candidatus Filomicrobium marinum</name>
    <dbReference type="NCBI Taxonomy" id="1608628"/>
    <lineage>
        <taxon>Bacteria</taxon>
        <taxon>Pseudomonadati</taxon>
        <taxon>Pseudomonadota</taxon>
        <taxon>Alphaproteobacteria</taxon>
        <taxon>Hyphomicrobiales</taxon>
        <taxon>Hyphomicrobiaceae</taxon>
        <taxon>Filomicrobium</taxon>
    </lineage>
</organism>
<proteinExistence type="predicted"/>
<keyword evidence="3" id="KW-1185">Reference proteome</keyword>
<dbReference type="KEGG" id="fil:BN1229_v1_2673"/>
<feature type="region of interest" description="Disordered" evidence="1">
    <location>
        <begin position="38"/>
        <end position="75"/>
    </location>
</feature>
<evidence type="ECO:0000256" key="1">
    <source>
        <dbReference type="SAM" id="MobiDB-lite"/>
    </source>
</evidence>
<reference evidence="3" key="1">
    <citation type="submission" date="2015-02" db="EMBL/GenBank/DDBJ databases">
        <authorList>
            <person name="Chooi Y.-H."/>
        </authorList>
    </citation>
    <scope>NUCLEOTIDE SEQUENCE [LARGE SCALE GENOMIC DNA]</scope>
    <source>
        <strain evidence="3">strain Y</strain>
    </source>
</reference>
<evidence type="ECO:0000313" key="2">
    <source>
        <dbReference type="EMBL" id="CPR21808.1"/>
    </source>
</evidence>
<dbReference type="EMBL" id="LN829119">
    <property type="protein sequence ID" value="CPR21808.1"/>
    <property type="molecule type" value="Genomic_DNA"/>
</dbReference>
<dbReference type="AlphaFoldDB" id="A0A0D6JIM2"/>
<dbReference type="KEGG" id="fiy:BN1229_v1_3241"/>